<evidence type="ECO:0008006" key="6">
    <source>
        <dbReference type="Google" id="ProtNLM"/>
    </source>
</evidence>
<evidence type="ECO:0000313" key="4">
    <source>
        <dbReference type="EMBL" id="KAJ0407358.1"/>
    </source>
</evidence>
<evidence type="ECO:0000256" key="3">
    <source>
        <dbReference type="SAM" id="MobiDB-lite"/>
    </source>
</evidence>
<dbReference type="Gene3D" id="3.30.70.2850">
    <property type="match status" value="1"/>
</dbReference>
<evidence type="ECO:0000256" key="2">
    <source>
        <dbReference type="PIRNR" id="PIRNR028983"/>
    </source>
</evidence>
<comment type="similarity">
    <text evidence="1 2">Belongs to the BCP1 family.</text>
</comment>
<protein>
    <recommendedName>
        <fullName evidence="6">BCCIP family protein</fullName>
    </recommendedName>
</protein>
<feature type="compositionally biased region" description="Acidic residues" evidence="3">
    <location>
        <begin position="61"/>
        <end position="79"/>
    </location>
</feature>
<proteinExistence type="inferred from homology"/>
<accession>A0AAD5LRL1</accession>
<dbReference type="PANTHER" id="PTHR13261:SF0">
    <property type="entry name" value="BRCA2 AND CDKN1A-INTERACTING PROTEIN"/>
    <property type="match status" value="1"/>
</dbReference>
<dbReference type="Proteomes" id="UP001209570">
    <property type="component" value="Unassembled WGS sequence"/>
</dbReference>
<keyword evidence="5" id="KW-1185">Reference proteome</keyword>
<name>A0AAD5LRL1_PYTIN</name>
<evidence type="ECO:0000256" key="1">
    <source>
        <dbReference type="ARBA" id="ARBA00006781"/>
    </source>
</evidence>
<dbReference type="Pfam" id="PF13862">
    <property type="entry name" value="BCCIP"/>
    <property type="match status" value="1"/>
</dbReference>
<reference evidence="4" key="1">
    <citation type="submission" date="2021-12" db="EMBL/GenBank/DDBJ databases">
        <title>Prjna785345.</title>
        <authorList>
            <person name="Rujirawat T."/>
            <person name="Krajaejun T."/>
        </authorList>
    </citation>
    <scope>NUCLEOTIDE SEQUENCE</scope>
    <source>
        <strain evidence="4">Pi057C3</strain>
    </source>
</reference>
<feature type="compositionally biased region" description="Basic and acidic residues" evidence="3">
    <location>
        <begin position="10"/>
        <end position="25"/>
    </location>
</feature>
<feature type="compositionally biased region" description="Acidic residues" evidence="3">
    <location>
        <begin position="35"/>
        <end position="53"/>
    </location>
</feature>
<dbReference type="PIRSF" id="PIRSF028983">
    <property type="entry name" value="BCP1"/>
    <property type="match status" value="1"/>
</dbReference>
<dbReference type="AlphaFoldDB" id="A0AAD5LRL1"/>
<feature type="region of interest" description="Disordered" evidence="3">
    <location>
        <begin position="1"/>
        <end position="86"/>
    </location>
</feature>
<dbReference type="InterPro" id="IPR025602">
    <property type="entry name" value="BCP1_family"/>
</dbReference>
<dbReference type="EMBL" id="JAKCXM010000022">
    <property type="protein sequence ID" value="KAJ0407358.1"/>
    <property type="molecule type" value="Genomic_DNA"/>
</dbReference>
<evidence type="ECO:0000313" key="5">
    <source>
        <dbReference type="Proteomes" id="UP001209570"/>
    </source>
</evidence>
<organism evidence="4 5">
    <name type="scientific">Pythium insidiosum</name>
    <name type="common">Pythiosis disease agent</name>
    <dbReference type="NCBI Taxonomy" id="114742"/>
    <lineage>
        <taxon>Eukaryota</taxon>
        <taxon>Sar</taxon>
        <taxon>Stramenopiles</taxon>
        <taxon>Oomycota</taxon>
        <taxon>Peronosporomycetes</taxon>
        <taxon>Pythiales</taxon>
        <taxon>Pythiaceae</taxon>
        <taxon>Pythium</taxon>
    </lineage>
</organism>
<dbReference type="GO" id="GO:0005634">
    <property type="term" value="C:nucleus"/>
    <property type="evidence" value="ECO:0007669"/>
    <property type="project" value="TreeGrafter"/>
</dbReference>
<comment type="caution">
    <text evidence="4">The sequence shown here is derived from an EMBL/GenBank/DDBJ whole genome shotgun (WGS) entry which is preliminary data.</text>
</comment>
<sequence>MPPQKRGRSAAKDAAKPDAEMKDAEAPAGRVPGDEQSDSDDSDDDSDDDDELTFAEQMHDSDDDDEEEEEEDDDDDEAMDGGASKQKDARHVNVDFVFSDPREAHFHSVKQFLLSYLPSSQPFDVSGLANVIVSQAAVGTMVCVDGEDDVYGFITALGLQRYASETSVQQIVAYVTKRCPADDAARFQQLLSTRRVALVVNERLVNLPYQLVPHVHSALHQDIEWAVAESAEGAEAFQFDYFLILSSCTMEGASSSKPKGKKKAKTEFLAATAKMFSNFEDEFLEAEADVTFTFETPRGERESASDVHKHTVVMLIERSRHKAALGTISAMINA</sequence>
<gene>
    <name evidence="4" type="ORF">P43SY_004786</name>
</gene>
<dbReference type="PANTHER" id="PTHR13261">
    <property type="entry name" value="BRCA2 AND CDKN1A INTERACTING PROTEIN"/>
    <property type="match status" value="1"/>
</dbReference>